<dbReference type="Proteomes" id="UP000028680">
    <property type="component" value="Chromosome"/>
</dbReference>
<dbReference type="InterPro" id="IPR036291">
    <property type="entry name" value="NAD(P)-bd_dom_sf"/>
</dbReference>
<dbReference type="GO" id="GO:0050661">
    <property type="term" value="F:NADP binding"/>
    <property type="evidence" value="ECO:0007669"/>
    <property type="project" value="InterPro"/>
</dbReference>
<evidence type="ECO:0000259" key="5">
    <source>
        <dbReference type="Pfam" id="PF14833"/>
    </source>
</evidence>
<sequence length="296" mass="30268">MSNHQKIAVLGTGLMGAPMARNLCQAGFSTRVWNRTAAKAMALSAFGAVVAEHAAAAVAEADIVISMLSDGPTGVLVQSDPALRAAVRPGTVWVEMGSIKPEEARAAAEDLAQLGVSYVDAPVSGGTKGAEEASLAIMAGGAPEDFETVAPALSAMGRPVHVGPIGAGQLAKLANQAIVGITIGAVAEAMLMLQKGGADPAAVRAALKGGFADSTILQLHGARMTTMDFTPGGLCTLQLKDLNNALAEAESFGLRLPSLQNTRDRFDHLVHEMDGAGLDHAALYLELLARNGLAAE</sequence>
<name>A0AAN0RJF5_9RHOB</name>
<dbReference type="Pfam" id="PF03446">
    <property type="entry name" value="NAD_binding_2"/>
    <property type="match status" value="1"/>
</dbReference>
<keyword evidence="1 6" id="KW-0560">Oxidoreductase</keyword>
<dbReference type="Gene3D" id="1.10.1040.10">
    <property type="entry name" value="N-(1-d-carboxylethyl)-l-norvaline Dehydrogenase, domain 2"/>
    <property type="match status" value="1"/>
</dbReference>
<dbReference type="KEGG" id="ptp:RCA23_c17660"/>
<dbReference type="Gene3D" id="3.40.50.720">
    <property type="entry name" value="NAD(P)-binding Rossmann-like Domain"/>
    <property type="match status" value="1"/>
</dbReference>
<gene>
    <name evidence="6" type="primary">glxR</name>
    <name evidence="6" type="ORF">RCA23_c17660</name>
</gene>
<dbReference type="InterPro" id="IPR015815">
    <property type="entry name" value="HIBADH-related"/>
</dbReference>
<feature type="domain" description="3-hydroxyisobutyrate dehydrogenase-like NAD-binding" evidence="5">
    <location>
        <begin position="166"/>
        <end position="284"/>
    </location>
</feature>
<dbReference type="GO" id="GO:0051287">
    <property type="term" value="F:NAD binding"/>
    <property type="evidence" value="ECO:0007669"/>
    <property type="project" value="InterPro"/>
</dbReference>
<dbReference type="SUPFAM" id="SSF51735">
    <property type="entry name" value="NAD(P)-binding Rossmann-fold domains"/>
    <property type="match status" value="1"/>
</dbReference>
<dbReference type="EMBL" id="CP003984">
    <property type="protein sequence ID" value="AII87300.1"/>
    <property type="molecule type" value="Genomic_DNA"/>
</dbReference>
<dbReference type="PIRSF" id="PIRSF000103">
    <property type="entry name" value="HIBADH"/>
    <property type="match status" value="1"/>
</dbReference>
<dbReference type="InterPro" id="IPR029154">
    <property type="entry name" value="HIBADH-like_NADP-bd"/>
</dbReference>
<dbReference type="InterPro" id="IPR013328">
    <property type="entry name" value="6PGD_dom2"/>
</dbReference>
<dbReference type="EC" id="1.1.1.60" evidence="6"/>
<dbReference type="GeneID" id="93368682"/>
<keyword evidence="2" id="KW-0520">NAD</keyword>
<dbReference type="InterPro" id="IPR008927">
    <property type="entry name" value="6-PGluconate_DH-like_C_sf"/>
</dbReference>
<dbReference type="InterPro" id="IPR006115">
    <property type="entry name" value="6PGDH_NADP-bd"/>
</dbReference>
<reference evidence="6 7" key="1">
    <citation type="journal article" date="2014" name="ISME J.">
        <title>Adaptation of an abundant Roseobacter RCA organism to pelagic systems revealed by genomic and transcriptomic analyses.</title>
        <authorList>
            <person name="Voget S."/>
            <person name="Wemheuer B."/>
            <person name="Brinkhoff T."/>
            <person name="Vollmers J."/>
            <person name="Dietrich S."/>
            <person name="Giebel H.A."/>
            <person name="Beardsley C."/>
            <person name="Sardemann C."/>
            <person name="Bakenhus I."/>
            <person name="Billerbeck S."/>
            <person name="Daniel R."/>
            <person name="Simon M."/>
        </authorList>
    </citation>
    <scope>NUCLEOTIDE SEQUENCE [LARGE SCALE GENOMIC DNA]</scope>
    <source>
        <strain evidence="6 7">RCA23</strain>
    </source>
</reference>
<keyword evidence="7" id="KW-1185">Reference proteome</keyword>
<proteinExistence type="predicted"/>
<accession>A0AAN0RJF5</accession>
<evidence type="ECO:0000313" key="7">
    <source>
        <dbReference type="Proteomes" id="UP000028680"/>
    </source>
</evidence>
<protein>
    <submittedName>
        <fullName evidence="6">2-hydroxy-3-oxopropionate reductase GlxR</fullName>
        <ecNumber evidence="6">1.1.1.60</ecNumber>
    </submittedName>
</protein>
<feature type="active site" evidence="3">
    <location>
        <position position="172"/>
    </location>
</feature>
<dbReference type="Pfam" id="PF14833">
    <property type="entry name" value="NAD_binding_11"/>
    <property type="match status" value="1"/>
</dbReference>
<feature type="domain" description="6-phosphogluconate dehydrogenase NADP-binding" evidence="4">
    <location>
        <begin position="6"/>
        <end position="161"/>
    </location>
</feature>
<evidence type="ECO:0000313" key="6">
    <source>
        <dbReference type="EMBL" id="AII87300.1"/>
    </source>
</evidence>
<evidence type="ECO:0000256" key="1">
    <source>
        <dbReference type="ARBA" id="ARBA00023002"/>
    </source>
</evidence>
<dbReference type="AlphaFoldDB" id="A0AAN0RJF5"/>
<dbReference type="SUPFAM" id="SSF48179">
    <property type="entry name" value="6-phosphogluconate dehydrogenase C-terminal domain-like"/>
    <property type="match status" value="1"/>
</dbReference>
<evidence type="ECO:0000256" key="2">
    <source>
        <dbReference type="ARBA" id="ARBA00023027"/>
    </source>
</evidence>
<organism evidence="6 7">
    <name type="scientific">Planktomarina temperata RCA23</name>
    <dbReference type="NCBI Taxonomy" id="666509"/>
    <lineage>
        <taxon>Bacteria</taxon>
        <taxon>Pseudomonadati</taxon>
        <taxon>Pseudomonadota</taxon>
        <taxon>Alphaproteobacteria</taxon>
        <taxon>Rhodobacterales</taxon>
        <taxon>Paracoccaceae</taxon>
        <taxon>Planktomarina</taxon>
    </lineage>
</organism>
<dbReference type="GO" id="GO:0008679">
    <property type="term" value="F:2-hydroxy-3-oxopropionate reductase activity"/>
    <property type="evidence" value="ECO:0007669"/>
    <property type="project" value="UniProtKB-EC"/>
</dbReference>
<evidence type="ECO:0000256" key="3">
    <source>
        <dbReference type="PIRSR" id="PIRSR000103-1"/>
    </source>
</evidence>
<evidence type="ECO:0000259" key="4">
    <source>
        <dbReference type="Pfam" id="PF03446"/>
    </source>
</evidence>
<dbReference type="RefSeq" id="WP_044050034.1">
    <property type="nucleotide sequence ID" value="NZ_CP003984.1"/>
</dbReference>
<dbReference type="PANTHER" id="PTHR43060:SF15">
    <property type="entry name" value="3-HYDROXYISOBUTYRATE DEHYDROGENASE-LIKE 1, MITOCHONDRIAL-RELATED"/>
    <property type="match status" value="1"/>
</dbReference>
<dbReference type="PANTHER" id="PTHR43060">
    <property type="entry name" value="3-HYDROXYISOBUTYRATE DEHYDROGENASE-LIKE 1, MITOCHONDRIAL-RELATED"/>
    <property type="match status" value="1"/>
</dbReference>